<evidence type="ECO:0000313" key="2">
    <source>
        <dbReference type="EMBL" id="PWV12666.1"/>
    </source>
</evidence>
<feature type="region of interest" description="Disordered" evidence="1">
    <location>
        <begin position="1"/>
        <end position="37"/>
    </location>
</feature>
<gene>
    <name evidence="2" type="ORF">C3747_49g68</name>
    <name evidence="3" type="ORF">C3747_49g72</name>
</gene>
<protein>
    <submittedName>
        <fullName evidence="3">Uncharacterized protein</fullName>
    </submittedName>
</protein>
<dbReference type="VEuPathDB" id="TriTrypDB:TcCL_Unassigned03987"/>
<dbReference type="VEuPathDB" id="TriTrypDB:C3747_49g72"/>
<feature type="region of interest" description="Disordered" evidence="1">
    <location>
        <begin position="81"/>
        <end position="108"/>
    </location>
</feature>
<feature type="compositionally biased region" description="Polar residues" evidence="1">
    <location>
        <begin position="8"/>
        <end position="22"/>
    </location>
</feature>
<name>A0A2V2WVQ2_TRYCR</name>
<organism evidence="3 4">
    <name type="scientific">Trypanosoma cruzi</name>
    <dbReference type="NCBI Taxonomy" id="5693"/>
    <lineage>
        <taxon>Eukaryota</taxon>
        <taxon>Discoba</taxon>
        <taxon>Euglenozoa</taxon>
        <taxon>Kinetoplastea</taxon>
        <taxon>Metakinetoplastina</taxon>
        <taxon>Trypanosomatida</taxon>
        <taxon>Trypanosomatidae</taxon>
        <taxon>Trypanosoma</taxon>
        <taxon>Schizotrypanum</taxon>
    </lineage>
</organism>
<dbReference type="VEuPathDB" id="TriTrypDB:TcG_08848"/>
<proteinExistence type="predicted"/>
<evidence type="ECO:0000313" key="4">
    <source>
        <dbReference type="Proteomes" id="UP000246078"/>
    </source>
</evidence>
<evidence type="ECO:0000313" key="3">
    <source>
        <dbReference type="EMBL" id="PWV12668.1"/>
    </source>
</evidence>
<dbReference type="AlphaFoldDB" id="A0A2V2WVQ2"/>
<dbReference type="VEuPathDB" id="TriTrypDB:C3747_49g68"/>
<reference evidence="3 4" key="1">
    <citation type="journal article" date="2018" name="Microb. Genom.">
        <title>Expanding an expanded genome: long-read sequencing of Trypanosoma cruzi.</title>
        <authorList>
            <person name="Berna L."/>
            <person name="Rodriguez M."/>
            <person name="Chiribao M.L."/>
            <person name="Parodi-Talice A."/>
            <person name="Pita S."/>
            <person name="Rijo G."/>
            <person name="Alvarez-Valin F."/>
            <person name="Robello C."/>
        </authorList>
    </citation>
    <scope>NUCLEOTIDE SEQUENCE [LARGE SCALE GENOMIC DNA]</scope>
    <source>
        <strain evidence="3 4">TCC</strain>
    </source>
</reference>
<sequence>MDHRHGRTVQTYYSRPTAQGGNSLLHRSRRQGPTRTDTTLTRGVEAALARLRTGVLLNYGWLLRPLQPAIPGICRRCGPEAAQQARNGPRTETPPSPAGPHPATIQRPADWPVCGKHCSCRASVVTHMANVRGITRSQALWKVKFPGEPEPPGIPPKPPPAT</sequence>
<comment type="caution">
    <text evidence="3">The sequence shown here is derived from an EMBL/GenBank/DDBJ whole genome shotgun (WGS) entry which is preliminary data.</text>
</comment>
<evidence type="ECO:0000256" key="1">
    <source>
        <dbReference type="SAM" id="MobiDB-lite"/>
    </source>
</evidence>
<dbReference type="EMBL" id="PRFC01000049">
    <property type="protein sequence ID" value="PWV12666.1"/>
    <property type="molecule type" value="Genomic_DNA"/>
</dbReference>
<accession>A0A2V2WVQ2</accession>
<dbReference type="Proteomes" id="UP000246078">
    <property type="component" value="Unassembled WGS sequence"/>
</dbReference>
<dbReference type="EMBL" id="PRFC01000049">
    <property type="protein sequence ID" value="PWV12668.1"/>
    <property type="molecule type" value="Genomic_DNA"/>
</dbReference>